<comment type="subcellular location">
    <subcellularLocation>
        <location evidence="6">Cytoplasm</location>
    </subcellularLocation>
</comment>
<protein>
    <recommendedName>
        <fullName evidence="6">Ribonuclease D</fullName>
        <shortName evidence="6">RNase D</shortName>
        <ecNumber evidence="6">3.1.13.5</ecNumber>
    </recommendedName>
</protein>
<keyword evidence="1 6" id="KW-0963">Cytoplasm</keyword>
<dbReference type="GO" id="GO:0000166">
    <property type="term" value="F:nucleotide binding"/>
    <property type="evidence" value="ECO:0007669"/>
    <property type="project" value="InterPro"/>
</dbReference>
<evidence type="ECO:0000256" key="6">
    <source>
        <dbReference type="HAMAP-Rule" id="MF_01899"/>
    </source>
</evidence>
<comment type="cofactor">
    <cofactor evidence="6">
        <name>a divalent metal cation</name>
        <dbReference type="ChEBI" id="CHEBI:60240"/>
    </cofactor>
</comment>
<keyword evidence="4 6" id="KW-0378">Hydrolase</keyword>
<evidence type="ECO:0000256" key="1">
    <source>
        <dbReference type="ARBA" id="ARBA00022490"/>
    </source>
</evidence>
<dbReference type="Pfam" id="PF01612">
    <property type="entry name" value="DNA_pol_A_exo1"/>
    <property type="match status" value="1"/>
</dbReference>
<dbReference type="Gene3D" id="1.10.150.80">
    <property type="entry name" value="HRDC domain"/>
    <property type="match status" value="2"/>
</dbReference>
<dbReference type="SMART" id="SM00341">
    <property type="entry name" value="HRDC"/>
    <property type="match status" value="1"/>
</dbReference>
<evidence type="ECO:0000259" key="7">
    <source>
        <dbReference type="PROSITE" id="PS50967"/>
    </source>
</evidence>
<reference evidence="8" key="1">
    <citation type="submission" date="2014-07" db="EMBL/GenBank/DDBJ databases">
        <authorList>
            <person name="Urmite Genomes Urmite Genomes"/>
        </authorList>
    </citation>
    <scope>NUCLEOTIDE SEQUENCE</scope>
    <source>
        <strain evidence="8">12M76_air</strain>
    </source>
</reference>
<dbReference type="EMBL" id="LM997413">
    <property type="protein sequence ID" value="CEA05604.1"/>
    <property type="molecule type" value="Genomic_DNA"/>
</dbReference>
<dbReference type="SUPFAM" id="SSF47819">
    <property type="entry name" value="HRDC-like"/>
    <property type="match status" value="2"/>
</dbReference>
<dbReference type="EMBL" id="LK391969">
    <property type="protein sequence ID" value="CEF27222.1"/>
    <property type="molecule type" value="Genomic_DNA"/>
</dbReference>
<dbReference type="GO" id="GO:0042780">
    <property type="term" value="P:tRNA 3'-end processing"/>
    <property type="evidence" value="ECO:0007669"/>
    <property type="project" value="UniProtKB-UniRule"/>
</dbReference>
<dbReference type="GO" id="GO:0005737">
    <property type="term" value="C:cytoplasm"/>
    <property type="evidence" value="ECO:0007669"/>
    <property type="project" value="UniProtKB-SubCell"/>
</dbReference>
<dbReference type="InterPro" id="IPR002562">
    <property type="entry name" value="3'-5'_exonuclease_dom"/>
</dbReference>
<organism evidence="8">
    <name type="scientific">Pseudomonas saudimassiliensis</name>
    <dbReference type="NCBI Taxonomy" id="1461581"/>
    <lineage>
        <taxon>Bacteria</taxon>
        <taxon>Pseudomonadati</taxon>
        <taxon>Pseudomonadota</taxon>
        <taxon>Gammaproteobacteria</taxon>
        <taxon>Pseudomonadales</taxon>
        <taxon>Pseudomonadaceae</taxon>
        <taxon>Pseudomonas</taxon>
    </lineage>
</organism>
<keyword evidence="2 6" id="KW-0819">tRNA processing</keyword>
<dbReference type="HAMAP" id="MF_01899">
    <property type="entry name" value="RNase_D"/>
    <property type="match status" value="1"/>
</dbReference>
<dbReference type="InterPro" id="IPR044876">
    <property type="entry name" value="HRDC_dom_sf"/>
</dbReference>
<evidence type="ECO:0000256" key="2">
    <source>
        <dbReference type="ARBA" id="ARBA00022694"/>
    </source>
</evidence>
<dbReference type="PANTHER" id="PTHR47649">
    <property type="entry name" value="RIBONUCLEASE D"/>
    <property type="match status" value="1"/>
</dbReference>
<dbReference type="AlphaFoldDB" id="A0A078MH38"/>
<keyword evidence="3 6" id="KW-0540">Nuclease</keyword>
<dbReference type="InterPro" id="IPR002121">
    <property type="entry name" value="HRDC_dom"/>
</dbReference>
<dbReference type="SUPFAM" id="SSF53098">
    <property type="entry name" value="Ribonuclease H-like"/>
    <property type="match status" value="1"/>
</dbReference>
<comment type="similarity">
    <text evidence="6">Belongs to the RNase D family.</text>
</comment>
<comment type="catalytic activity">
    <reaction evidence="6">
        <text>Exonucleolytic cleavage that removes extra residues from the 3'-terminus of tRNA to produce 5'-mononucleotides.</text>
        <dbReference type="EC" id="3.1.13.5"/>
    </reaction>
</comment>
<dbReference type="Gene3D" id="3.30.420.10">
    <property type="entry name" value="Ribonuclease H-like superfamily/Ribonuclease H"/>
    <property type="match status" value="1"/>
</dbReference>
<evidence type="ECO:0000256" key="4">
    <source>
        <dbReference type="ARBA" id="ARBA00022801"/>
    </source>
</evidence>
<name>A0A078MH38_9PSED</name>
<keyword evidence="5 6" id="KW-0269">Exonuclease</keyword>
<gene>
    <name evidence="6" type="primary">rnd</name>
    <name evidence="8" type="ORF">BN1049_02169</name>
</gene>
<proteinExistence type="inferred from homology"/>
<dbReference type="EC" id="3.1.13.5" evidence="6"/>
<dbReference type="Pfam" id="PF00570">
    <property type="entry name" value="HRDC"/>
    <property type="match status" value="1"/>
</dbReference>
<evidence type="ECO:0000313" key="8">
    <source>
        <dbReference type="EMBL" id="CEA05604.1"/>
    </source>
</evidence>
<dbReference type="GO" id="GO:0008408">
    <property type="term" value="F:3'-5' exonuclease activity"/>
    <property type="evidence" value="ECO:0007669"/>
    <property type="project" value="InterPro"/>
</dbReference>
<dbReference type="GO" id="GO:0033890">
    <property type="term" value="F:ribonuclease D activity"/>
    <property type="evidence" value="ECO:0007669"/>
    <property type="project" value="UniProtKB-UniRule"/>
</dbReference>
<comment type="function">
    <text evidence="6">Exonuclease involved in the 3' processing of various precursor tRNAs. Initiates hydrolysis at the 3'-terminus of an RNA molecule and releases 5'-mononucleotides.</text>
</comment>
<dbReference type="NCBIfam" id="TIGR01388">
    <property type="entry name" value="rnd"/>
    <property type="match status" value="1"/>
</dbReference>
<feature type="domain" description="HRDC" evidence="7">
    <location>
        <begin position="215"/>
        <end position="295"/>
    </location>
</feature>
<sequence>MMSTEASPLMIDQNAELADWCKQWLQLPYVAVDTEFVRTETYFPIPGLIQIGDGERAFMIDPLAITDWSPLVELLESPSVVKVLHACSEDLEVFQHLCGALPAPLFDTQLAAAFLGMDFSMGYSRLVSDLLGIELAKEETRSDWLQRPLSARQLQYAADDTIHLAAIYRILAPRIEAAGLTDWLLEDTAEMVANARTLVEPAQAYRRIKQAWRLKPAELAVLQVLCEWRERQARQRDQARNRLLRESTLCPLVQRQPDSLQQLARFEDMHPRTVRQDGQTIIELIQQARAIPPAQWPEPVPEPLPADANRLLKTLRKVGQRHAERLGMASEIVLRKKVLEALVRTGYPCGPYSLPAELTGWRRELMGEELLALANQFSSRGQPA</sequence>
<dbReference type="PATRIC" id="fig|1461581.3.peg.2138"/>
<dbReference type="CDD" id="cd06142">
    <property type="entry name" value="RNaseD_exo"/>
    <property type="match status" value="1"/>
</dbReference>
<dbReference type="InterPro" id="IPR010997">
    <property type="entry name" value="HRDC-like_sf"/>
</dbReference>
<dbReference type="InterPro" id="IPR051086">
    <property type="entry name" value="RNase_D-like"/>
</dbReference>
<dbReference type="InterPro" id="IPR036397">
    <property type="entry name" value="RNaseH_sf"/>
</dbReference>
<accession>A0A078MH38</accession>
<dbReference type="InterPro" id="IPR006292">
    <property type="entry name" value="RNase_D"/>
</dbReference>
<dbReference type="PROSITE" id="PS50967">
    <property type="entry name" value="HRDC"/>
    <property type="match status" value="1"/>
</dbReference>
<evidence type="ECO:0000256" key="5">
    <source>
        <dbReference type="ARBA" id="ARBA00022839"/>
    </source>
</evidence>
<dbReference type="PANTHER" id="PTHR47649:SF1">
    <property type="entry name" value="RIBONUCLEASE D"/>
    <property type="match status" value="1"/>
</dbReference>
<dbReference type="GO" id="GO:0003676">
    <property type="term" value="F:nucleic acid binding"/>
    <property type="evidence" value="ECO:0007669"/>
    <property type="project" value="InterPro"/>
</dbReference>
<dbReference type="SMART" id="SM00474">
    <property type="entry name" value="35EXOc"/>
    <property type="match status" value="1"/>
</dbReference>
<evidence type="ECO:0000256" key="3">
    <source>
        <dbReference type="ARBA" id="ARBA00022722"/>
    </source>
</evidence>
<dbReference type="InterPro" id="IPR012337">
    <property type="entry name" value="RNaseH-like_sf"/>
</dbReference>